<proteinExistence type="predicted"/>
<evidence type="ECO:0000256" key="1">
    <source>
        <dbReference type="SAM" id="Coils"/>
    </source>
</evidence>
<keyword evidence="1" id="KW-0175">Coiled coil</keyword>
<protein>
    <submittedName>
        <fullName evidence="3">Uncharacterized protein</fullName>
    </submittedName>
</protein>
<reference evidence="3 4" key="1">
    <citation type="submission" date="2021-05" db="EMBL/GenBank/DDBJ databases">
        <title>Molecular characterization for Shewanella algae harboring chromosomal blaOXA-55-like strains isolated from clinical and environment sample.</title>
        <authorList>
            <person name="Ohama Y."/>
            <person name="Aoki K."/>
            <person name="Harada S."/>
            <person name="Moriya K."/>
            <person name="Ishii Y."/>
            <person name="Tateda K."/>
        </authorList>
    </citation>
    <scope>NUCLEOTIDE SEQUENCE [LARGE SCALE GENOMIC DNA]</scope>
    <source>
        <strain evidence="3 4">LMG 23746</strain>
    </source>
</reference>
<sequence>MMQDNSELELMALQNAQLQEELEFQHNKMLKTESLESQILELEAESELSLLQIAQLQEELEYYYCKYSQLKSERVKINSPQSVAASLVRQARLSDRDYSTSSHQNYIEKLIADQKILVAENSKQASYITQLEETKVSLETHNSQLVKGKAELEASHAQLVTRHSELEASHTRVVTSNSELEASHTKLVTRNAEPEASYRHLVPRHTELEASHSQLVSRHTELEASHTKLVTSNSDLEASYRQLVTRHAELEASHTQLTASFNKAESELADMVKQRDEVRNRYSEHKHLSESLNCQLETQKNELLNMSQSNHLGQKMLAKSQLDLDHLRNSYADKVQSEQELIELVKELKQKLTLASRYYVKLQQDHPELLSSVELSEEN</sequence>
<keyword evidence="4" id="KW-1185">Reference proteome</keyword>
<evidence type="ECO:0000313" key="4">
    <source>
        <dbReference type="Proteomes" id="UP000761574"/>
    </source>
</evidence>
<name>A0ABQ4NTE4_9GAMM</name>
<organism evidence="3 4">
    <name type="scientific">Shewanella algidipiscicola</name>
    <dbReference type="NCBI Taxonomy" id="614070"/>
    <lineage>
        <taxon>Bacteria</taxon>
        <taxon>Pseudomonadati</taxon>
        <taxon>Pseudomonadota</taxon>
        <taxon>Gammaproteobacteria</taxon>
        <taxon>Alteromonadales</taxon>
        <taxon>Shewanellaceae</taxon>
        <taxon>Shewanella</taxon>
    </lineage>
</organism>
<feature type="region of interest" description="Disordered" evidence="2">
    <location>
        <begin position="169"/>
        <end position="193"/>
    </location>
</feature>
<comment type="caution">
    <text evidence="3">The sequence shown here is derived from an EMBL/GenBank/DDBJ whole genome shotgun (WGS) entry which is preliminary data.</text>
</comment>
<feature type="coiled-coil region" evidence="1">
    <location>
        <begin position="1"/>
        <end position="73"/>
    </location>
</feature>
<evidence type="ECO:0000256" key="2">
    <source>
        <dbReference type="SAM" id="MobiDB-lite"/>
    </source>
</evidence>
<dbReference type="RefSeq" id="WP_119977526.1">
    <property type="nucleotide sequence ID" value="NZ_BPFB01000076.1"/>
</dbReference>
<gene>
    <name evidence="3" type="ORF">TUM4630_35260</name>
</gene>
<dbReference type="Proteomes" id="UP000761574">
    <property type="component" value="Unassembled WGS sequence"/>
</dbReference>
<evidence type="ECO:0000313" key="3">
    <source>
        <dbReference type="EMBL" id="GIU02824.1"/>
    </source>
</evidence>
<dbReference type="EMBL" id="BPFB01000076">
    <property type="protein sequence ID" value="GIU02824.1"/>
    <property type="molecule type" value="Genomic_DNA"/>
</dbReference>
<accession>A0ABQ4NTE4</accession>
<feature type="coiled-coil region" evidence="1">
    <location>
        <begin position="233"/>
        <end position="281"/>
    </location>
</feature>